<dbReference type="SUPFAM" id="SSF50630">
    <property type="entry name" value="Acid proteases"/>
    <property type="match status" value="1"/>
</dbReference>
<comment type="caution">
    <text evidence="3">The sequence shown here is derived from an EMBL/GenBank/DDBJ whole genome shotgun (WGS) entry which is preliminary data.</text>
</comment>
<dbReference type="PROSITE" id="PS51767">
    <property type="entry name" value="PEPTIDASE_A1"/>
    <property type="match status" value="1"/>
</dbReference>
<evidence type="ECO:0000313" key="4">
    <source>
        <dbReference type="Proteomes" id="UP000800093"/>
    </source>
</evidence>
<comment type="similarity">
    <text evidence="1">Belongs to the peptidase A1 family.</text>
</comment>
<proteinExistence type="inferred from homology"/>
<accession>A0A9P4K215</accession>
<reference evidence="4" key="1">
    <citation type="journal article" date="2020" name="Stud. Mycol.">
        <title>101 Dothideomycetes genomes: A test case for predicting lifestyles and emergence of pathogens.</title>
        <authorList>
            <person name="Haridas S."/>
            <person name="Albert R."/>
            <person name="Binder M."/>
            <person name="Bloem J."/>
            <person name="LaButti K."/>
            <person name="Salamov A."/>
            <person name="Andreopoulos B."/>
            <person name="Baker S."/>
            <person name="Barry K."/>
            <person name="Bills G."/>
            <person name="Bluhm B."/>
            <person name="Cannon C."/>
            <person name="Castanera R."/>
            <person name="Culley D."/>
            <person name="Daum C."/>
            <person name="Ezra D."/>
            <person name="Gonzalez J."/>
            <person name="Henrissat B."/>
            <person name="Kuo A."/>
            <person name="Liang C."/>
            <person name="Lipzen A."/>
            <person name="Lutzoni F."/>
            <person name="Magnuson J."/>
            <person name="Mondo S."/>
            <person name="Nolan M."/>
            <person name="Ohm R."/>
            <person name="Pangilinan J."/>
            <person name="Park H.-J."/>
            <person name="Ramirez L."/>
            <person name="Alfaro M."/>
            <person name="Sun H."/>
            <person name="Tritt A."/>
            <person name="Yoshinaga Y."/>
            <person name="Zwiers L.-H."/>
            <person name="Turgeon B."/>
            <person name="Goodwin S."/>
            <person name="Spatafora J."/>
            <person name="Crous P."/>
            <person name="Grigoriev I."/>
        </authorList>
    </citation>
    <scope>NUCLEOTIDE SEQUENCE [LARGE SCALE GENOMIC DNA]</scope>
    <source>
        <strain evidence="4">CBS 304.66</strain>
    </source>
</reference>
<keyword evidence="4" id="KW-1185">Reference proteome</keyword>
<dbReference type="PANTHER" id="PTHR47965:SF101">
    <property type="entry name" value="HYPOTHETICAL ASPARTYL PROTEASE (EUROFUNG)-RELATED"/>
    <property type="match status" value="1"/>
</dbReference>
<protein>
    <submittedName>
        <fullName evidence="3">Acid protease</fullName>
    </submittedName>
</protein>
<dbReference type="Pfam" id="PF00026">
    <property type="entry name" value="Asp"/>
    <property type="match status" value="1"/>
</dbReference>
<dbReference type="InterPro" id="IPR001461">
    <property type="entry name" value="Aspartic_peptidase_A1"/>
</dbReference>
<evidence type="ECO:0000313" key="3">
    <source>
        <dbReference type="EMBL" id="KAF2260015.1"/>
    </source>
</evidence>
<gene>
    <name evidence="3" type="ORF">CC78DRAFT_407927</name>
</gene>
<sequence length="424" mass="46054">PSPLVVENSGRWLGNDGGWLTFYVYAGTPPQHFHVLPSSKGQTLYVLAVEDCERMTVVDCGRSRGVEIFDQRPSLGFQKNRSSTWEEIGIYRLDLDTNLGLSGNGVFGYGEVGLSSSGAIDSPRLNHQVISAYATPDLWTGQLGLSMYALNFSADHKPHSLLSSLKEQGSIPSLSFGYNAGAPYGYTKIRGSLTLGGYDRSRKTNDTVSIPITEDLFVGLQNISTTITNCSVSLLNDGILSVIDTTLAELWLPQSACDKFATAFNLTYFKAADRYVLTNDAHEELRRLAPNISLTIGTSVSGEESLTIDIPYAAFDQQATYPVFANATNYFPIRRAANDSQYTIGRVFLQEVYMTVDFERDVFNTSKALFSSPMLEADLVAIPPVNKTEDLIPITPTPEPGRGSKLSTGAIIGIGVGGALLIIL</sequence>
<dbReference type="OrthoDB" id="4074350at2759"/>
<dbReference type="InterPro" id="IPR021109">
    <property type="entry name" value="Peptidase_aspartic_dom_sf"/>
</dbReference>
<feature type="domain" description="Peptidase A1" evidence="2">
    <location>
        <begin position="20"/>
        <end position="366"/>
    </location>
</feature>
<keyword evidence="3" id="KW-0645">Protease</keyword>
<evidence type="ECO:0000256" key="1">
    <source>
        <dbReference type="ARBA" id="ARBA00007447"/>
    </source>
</evidence>
<name>A0A9P4K215_9PLEO</name>
<dbReference type="GO" id="GO:0009277">
    <property type="term" value="C:fungal-type cell wall"/>
    <property type="evidence" value="ECO:0007669"/>
    <property type="project" value="TreeGrafter"/>
</dbReference>
<dbReference type="GO" id="GO:0006508">
    <property type="term" value="P:proteolysis"/>
    <property type="evidence" value="ECO:0007669"/>
    <property type="project" value="UniProtKB-KW"/>
</dbReference>
<dbReference type="PANTHER" id="PTHR47965">
    <property type="entry name" value="ASPARTYL PROTEASE-RELATED"/>
    <property type="match status" value="1"/>
</dbReference>
<organism evidence="3 4">
    <name type="scientific">Lojkania enalia</name>
    <dbReference type="NCBI Taxonomy" id="147567"/>
    <lineage>
        <taxon>Eukaryota</taxon>
        <taxon>Fungi</taxon>
        <taxon>Dikarya</taxon>
        <taxon>Ascomycota</taxon>
        <taxon>Pezizomycotina</taxon>
        <taxon>Dothideomycetes</taxon>
        <taxon>Pleosporomycetidae</taxon>
        <taxon>Pleosporales</taxon>
        <taxon>Pleosporales incertae sedis</taxon>
        <taxon>Lojkania</taxon>
    </lineage>
</organism>
<dbReference type="InterPro" id="IPR033121">
    <property type="entry name" value="PEPTIDASE_A1"/>
</dbReference>
<keyword evidence="3" id="KW-0378">Hydrolase</keyword>
<feature type="non-terminal residue" evidence="3">
    <location>
        <position position="1"/>
    </location>
</feature>
<dbReference type="GO" id="GO:0031505">
    <property type="term" value="P:fungal-type cell wall organization"/>
    <property type="evidence" value="ECO:0007669"/>
    <property type="project" value="TreeGrafter"/>
</dbReference>
<dbReference type="Gene3D" id="2.40.70.10">
    <property type="entry name" value="Acid Proteases"/>
    <property type="match status" value="2"/>
</dbReference>
<dbReference type="Proteomes" id="UP000800093">
    <property type="component" value="Unassembled WGS sequence"/>
</dbReference>
<evidence type="ECO:0000259" key="2">
    <source>
        <dbReference type="PROSITE" id="PS51767"/>
    </source>
</evidence>
<dbReference type="GO" id="GO:0004190">
    <property type="term" value="F:aspartic-type endopeptidase activity"/>
    <property type="evidence" value="ECO:0007669"/>
    <property type="project" value="InterPro"/>
</dbReference>
<feature type="non-terminal residue" evidence="3">
    <location>
        <position position="424"/>
    </location>
</feature>
<dbReference type="GO" id="GO:0005576">
    <property type="term" value="C:extracellular region"/>
    <property type="evidence" value="ECO:0007669"/>
    <property type="project" value="TreeGrafter"/>
</dbReference>
<dbReference type="EMBL" id="ML986691">
    <property type="protein sequence ID" value="KAF2260015.1"/>
    <property type="molecule type" value="Genomic_DNA"/>
</dbReference>
<dbReference type="AlphaFoldDB" id="A0A9P4K215"/>